<evidence type="ECO:0000313" key="9">
    <source>
        <dbReference type="EMBL" id="KAJ8333063.1"/>
    </source>
</evidence>
<feature type="modified residue" description="N6-(pyridoxal phosphate)lysine" evidence="7">
    <location>
        <position position="69"/>
    </location>
</feature>
<accession>A0A9Q1E6C8</accession>
<dbReference type="Proteomes" id="UP001152622">
    <property type="component" value="Chromosome 24"/>
</dbReference>
<dbReference type="InterPro" id="IPR009006">
    <property type="entry name" value="Ala_racemase/Decarboxylase_C"/>
</dbReference>
<dbReference type="Pfam" id="PF02784">
    <property type="entry name" value="Orn_Arg_deC_N"/>
    <property type="match status" value="1"/>
</dbReference>
<name>A0A9Q1E6C8_SYNKA</name>
<keyword evidence="10" id="KW-1185">Reference proteome</keyword>
<evidence type="ECO:0000256" key="6">
    <source>
        <dbReference type="ARBA" id="ARBA00049127"/>
    </source>
</evidence>
<dbReference type="GO" id="GO:0004586">
    <property type="term" value="F:ornithine decarboxylase activity"/>
    <property type="evidence" value="ECO:0007669"/>
    <property type="project" value="UniProtKB-EC"/>
</dbReference>
<comment type="pathway">
    <text evidence="4">Amine and polyamine biosynthesis; putrescine biosynthesis via L-ornithine pathway; putrescine from L-ornithine: step 1/1.</text>
</comment>
<dbReference type="OrthoDB" id="5034579at2759"/>
<dbReference type="AlphaFoldDB" id="A0A9Q1E6C8"/>
<dbReference type="SUPFAM" id="SSF51419">
    <property type="entry name" value="PLP-binding barrel"/>
    <property type="match status" value="1"/>
</dbReference>
<dbReference type="GO" id="GO:0005737">
    <property type="term" value="C:cytoplasm"/>
    <property type="evidence" value="ECO:0007669"/>
    <property type="project" value="TreeGrafter"/>
</dbReference>
<dbReference type="PANTHER" id="PTHR11482">
    <property type="entry name" value="ARGININE/DIAMINOPIMELATE/ORNITHINE DECARBOXYLASE"/>
    <property type="match status" value="1"/>
</dbReference>
<dbReference type="FunFam" id="2.40.37.10:FF:000005">
    <property type="entry name" value="Ornithine decarboxylase"/>
    <property type="match status" value="1"/>
</dbReference>
<dbReference type="PROSITE" id="PS00879">
    <property type="entry name" value="ODR_DC_2_2"/>
    <property type="match status" value="1"/>
</dbReference>
<dbReference type="Gene3D" id="3.20.20.10">
    <property type="entry name" value="Alanine racemase"/>
    <property type="match status" value="1"/>
</dbReference>
<dbReference type="InterPro" id="IPR022644">
    <property type="entry name" value="De-COase2_N"/>
</dbReference>
<reference evidence="9" key="1">
    <citation type="journal article" date="2023" name="Science">
        <title>Genome structures resolve the early diversification of teleost fishes.</title>
        <authorList>
            <person name="Parey E."/>
            <person name="Louis A."/>
            <person name="Montfort J."/>
            <person name="Bouchez O."/>
            <person name="Roques C."/>
            <person name="Iampietro C."/>
            <person name="Lluch J."/>
            <person name="Castinel A."/>
            <person name="Donnadieu C."/>
            <person name="Desvignes T."/>
            <person name="Floi Bucao C."/>
            <person name="Jouanno E."/>
            <person name="Wen M."/>
            <person name="Mejri S."/>
            <person name="Dirks R."/>
            <person name="Jansen H."/>
            <person name="Henkel C."/>
            <person name="Chen W.J."/>
            <person name="Zahm M."/>
            <person name="Cabau C."/>
            <person name="Klopp C."/>
            <person name="Thompson A.W."/>
            <person name="Robinson-Rechavi M."/>
            <person name="Braasch I."/>
            <person name="Lecointre G."/>
            <person name="Bobe J."/>
            <person name="Postlethwait J.H."/>
            <person name="Berthelot C."/>
            <person name="Roest Crollius H."/>
            <person name="Guiguen Y."/>
        </authorList>
    </citation>
    <scope>NUCLEOTIDE SEQUENCE</scope>
    <source>
        <strain evidence="9">WJC10195</strain>
    </source>
</reference>
<evidence type="ECO:0000259" key="8">
    <source>
        <dbReference type="Pfam" id="PF02784"/>
    </source>
</evidence>
<evidence type="ECO:0000256" key="4">
    <source>
        <dbReference type="ARBA" id="ARBA00034115"/>
    </source>
</evidence>
<dbReference type="GO" id="GO:0033387">
    <property type="term" value="P:putrescine biosynthetic process from arginine, via ornithine"/>
    <property type="evidence" value="ECO:0007669"/>
    <property type="project" value="TreeGrafter"/>
</dbReference>
<organism evidence="9 10">
    <name type="scientific">Synaphobranchus kaupii</name>
    <name type="common">Kaup's arrowtooth eel</name>
    <dbReference type="NCBI Taxonomy" id="118154"/>
    <lineage>
        <taxon>Eukaryota</taxon>
        <taxon>Metazoa</taxon>
        <taxon>Chordata</taxon>
        <taxon>Craniata</taxon>
        <taxon>Vertebrata</taxon>
        <taxon>Euteleostomi</taxon>
        <taxon>Actinopterygii</taxon>
        <taxon>Neopterygii</taxon>
        <taxon>Teleostei</taxon>
        <taxon>Anguilliformes</taxon>
        <taxon>Synaphobranchidae</taxon>
        <taxon>Synaphobranchus</taxon>
    </lineage>
</organism>
<dbReference type="PROSITE" id="PS00878">
    <property type="entry name" value="ODR_DC_2_1"/>
    <property type="match status" value="1"/>
</dbReference>
<dbReference type="CDD" id="cd00622">
    <property type="entry name" value="PLPDE_III_ODC"/>
    <property type="match status" value="1"/>
</dbReference>
<evidence type="ECO:0000256" key="7">
    <source>
        <dbReference type="PIRSR" id="PIRSR600183-50"/>
    </source>
</evidence>
<gene>
    <name evidence="9" type="ORF">SKAU_G00419590</name>
</gene>
<dbReference type="EMBL" id="JAINUF010000024">
    <property type="protein sequence ID" value="KAJ8333063.1"/>
    <property type="molecule type" value="Genomic_DNA"/>
</dbReference>
<dbReference type="PRINTS" id="PR01182">
    <property type="entry name" value="ORNDCRBXLASE"/>
</dbReference>
<dbReference type="InterPro" id="IPR029066">
    <property type="entry name" value="PLP-binding_barrel"/>
</dbReference>
<feature type="domain" description="Orn/DAP/Arg decarboxylase 2 N-terminal" evidence="8">
    <location>
        <begin position="45"/>
        <end position="281"/>
    </location>
</feature>
<dbReference type="SUPFAM" id="SSF50621">
    <property type="entry name" value="Alanine racemase C-terminal domain-like"/>
    <property type="match status" value="1"/>
</dbReference>
<dbReference type="PRINTS" id="PR01179">
    <property type="entry name" value="ODADCRBXLASE"/>
</dbReference>
<protein>
    <recommendedName>
        <fullName evidence="5">ornithine decarboxylase</fullName>
        <ecNumber evidence="5">4.1.1.17</ecNumber>
    </recommendedName>
</protein>
<dbReference type="InterPro" id="IPR022657">
    <property type="entry name" value="De-COase2_CS"/>
</dbReference>
<evidence type="ECO:0000256" key="1">
    <source>
        <dbReference type="ARBA" id="ARBA00022553"/>
    </source>
</evidence>
<comment type="cofactor">
    <cofactor evidence="7">
        <name>pyridoxal 5'-phosphate</name>
        <dbReference type="ChEBI" id="CHEBI:597326"/>
    </cofactor>
</comment>
<evidence type="ECO:0000313" key="10">
    <source>
        <dbReference type="Proteomes" id="UP001152622"/>
    </source>
</evidence>
<dbReference type="PANTHER" id="PTHR11482:SF42">
    <property type="entry name" value="ORNITHINE DECARBOXYLASE"/>
    <property type="match status" value="1"/>
</dbReference>
<keyword evidence="3" id="KW-0620">Polyamine biosynthesis</keyword>
<evidence type="ECO:0000256" key="5">
    <source>
        <dbReference type="ARBA" id="ARBA00034138"/>
    </source>
</evidence>
<evidence type="ECO:0000256" key="2">
    <source>
        <dbReference type="ARBA" id="ARBA00022898"/>
    </source>
</evidence>
<dbReference type="EC" id="4.1.1.17" evidence="5"/>
<keyword evidence="2 7" id="KW-0663">Pyridoxal phosphate</keyword>
<proteinExistence type="predicted"/>
<dbReference type="InterPro" id="IPR000183">
    <property type="entry name" value="Orn/DAP/Arg_de-COase"/>
</dbReference>
<comment type="catalytic activity">
    <reaction evidence="6">
        <text>L-ornithine + H(+) = putrescine + CO2</text>
        <dbReference type="Rhea" id="RHEA:22964"/>
        <dbReference type="ChEBI" id="CHEBI:15378"/>
        <dbReference type="ChEBI" id="CHEBI:16526"/>
        <dbReference type="ChEBI" id="CHEBI:46911"/>
        <dbReference type="ChEBI" id="CHEBI:326268"/>
        <dbReference type="EC" id="4.1.1.17"/>
    </reaction>
</comment>
<feature type="active site" description="Proton donor" evidence="7">
    <location>
        <position position="361"/>
    </location>
</feature>
<dbReference type="Gene3D" id="2.40.37.10">
    <property type="entry name" value="Lyase, Ornithine Decarboxylase, Chain A, domain 1"/>
    <property type="match status" value="1"/>
</dbReference>
<evidence type="ECO:0000256" key="3">
    <source>
        <dbReference type="ARBA" id="ARBA00023115"/>
    </source>
</evidence>
<keyword evidence="1" id="KW-0597">Phosphoprotein</keyword>
<dbReference type="InterPro" id="IPR002433">
    <property type="entry name" value="Orn_de-COase"/>
</dbReference>
<dbReference type="FunFam" id="3.20.20.10:FF:000006">
    <property type="entry name" value="Ornithine decarboxylase 1"/>
    <property type="match status" value="1"/>
</dbReference>
<dbReference type="InterPro" id="IPR022653">
    <property type="entry name" value="De-COase2_pyr-phos_BS"/>
</dbReference>
<sequence length="470" mass="52462">MNTFSPADFDFTFLEEGFCAHDIVEQRMKELSMSDDKDAFYVADLGDVLKKHLRWVRAMPRVKPFYAVKCNDSRAVVMTLASLGTGFDCASKSEIQLVQSLGVDPSRIIYANPCKQISHLKYASAHGVQMMTFDSEEELVKVARCHENSKLVLRITTDDSKAVFRLSVKFGATLKSCRRLLERAQVLGLDIIGVSFHVGSGCTDPETYTQAISNARCVFDMGAELGYNMTLLDIGGGFPGFDDSKLKFEEFTAVINPALDKYFPTDSEVRVIAEPGRYYVSSAYTLAVNIIGKKVVMKEQLTCGDEDDGANDRTLMYYVNDGIYSSFNEMLFDPAYGLPRLHKKPKLDERTYPCSIWGQTCDGLDRIVEQCILPDLQIGEWLLFKHMGAYSVTLSTTFNGFHKPDVHYVMSRSAWQHVQQISARGHVAKEACPSGVPSCERAAWTCWPSPAPPACCNHSHNAQHAARHIS</sequence>
<comment type="caution">
    <text evidence="9">The sequence shown here is derived from an EMBL/GenBank/DDBJ whole genome shotgun (WGS) entry which is preliminary data.</text>
</comment>